<evidence type="ECO:0000256" key="7">
    <source>
        <dbReference type="ARBA" id="ARBA00023002"/>
    </source>
</evidence>
<dbReference type="GO" id="GO:0016788">
    <property type="term" value="F:hydrolase activity, acting on ester bonds"/>
    <property type="evidence" value="ECO:0007669"/>
    <property type="project" value="InterPro"/>
</dbReference>
<protein>
    <recommendedName>
        <fullName evidence="11">Sulfhydryl oxidase</fullName>
        <ecNumber evidence="11">1.8.3.2</ecNumber>
    </recommendedName>
</protein>
<dbReference type="InterPro" id="IPR036249">
    <property type="entry name" value="Thioredoxin-like_sf"/>
</dbReference>
<keyword evidence="4" id="KW-0732">Signal</keyword>
<dbReference type="Pfam" id="PF04777">
    <property type="entry name" value="Evr1_Alr"/>
    <property type="match status" value="1"/>
</dbReference>
<feature type="compositionally biased region" description="Polar residues" evidence="12">
    <location>
        <begin position="63"/>
        <end position="80"/>
    </location>
</feature>
<dbReference type="PROSITE" id="PS51352">
    <property type="entry name" value="THIOREDOXIN_2"/>
    <property type="match status" value="1"/>
</dbReference>
<keyword evidence="5" id="KW-0255">Endonuclease</keyword>
<evidence type="ECO:0000256" key="3">
    <source>
        <dbReference type="ARBA" id="ARBA00022630"/>
    </source>
</evidence>
<keyword evidence="11" id="KW-0472">Membrane</keyword>
<evidence type="ECO:0000256" key="8">
    <source>
        <dbReference type="ARBA" id="ARBA00023157"/>
    </source>
</evidence>
<keyword evidence="6 11" id="KW-0274">FAD</keyword>
<keyword evidence="11" id="KW-0812">Transmembrane</keyword>
<dbReference type="PANTHER" id="PTHR22897">
    <property type="entry name" value="QUIESCIN Q6-RELATED SULFHYDRYL OXIDASE"/>
    <property type="match status" value="1"/>
</dbReference>
<feature type="transmembrane region" description="Helical" evidence="11">
    <location>
        <begin position="1178"/>
        <end position="1195"/>
    </location>
</feature>
<keyword evidence="7 11" id="KW-0560">Oxidoreductase</keyword>
<dbReference type="SUPFAM" id="SSF52833">
    <property type="entry name" value="Thioredoxin-like"/>
    <property type="match status" value="1"/>
</dbReference>
<dbReference type="InterPro" id="IPR040986">
    <property type="entry name" value="QSOX_FAD-bd_dom"/>
</dbReference>
<dbReference type="PRINTS" id="PR00853">
    <property type="entry name" value="XPGRADSUPER"/>
</dbReference>
<reference evidence="16" key="1">
    <citation type="submission" date="2022-11" db="UniProtKB">
        <authorList>
            <consortium name="WormBaseParasite"/>
        </authorList>
    </citation>
    <scope>IDENTIFICATION</scope>
</reference>
<dbReference type="InterPro" id="IPR036279">
    <property type="entry name" value="5-3_exonuclease_C_sf"/>
</dbReference>
<dbReference type="GO" id="GO:0003756">
    <property type="term" value="F:protein disulfide isomerase activity"/>
    <property type="evidence" value="ECO:0007669"/>
    <property type="project" value="TreeGrafter"/>
</dbReference>
<keyword evidence="5" id="KW-0540">Nuclease</keyword>
<dbReference type="GO" id="GO:0006457">
    <property type="term" value="P:protein folding"/>
    <property type="evidence" value="ECO:0007669"/>
    <property type="project" value="TreeGrafter"/>
</dbReference>
<dbReference type="InterPro" id="IPR006084">
    <property type="entry name" value="XPG/Rad2"/>
</dbReference>
<evidence type="ECO:0000256" key="6">
    <source>
        <dbReference type="ARBA" id="ARBA00022827"/>
    </source>
</evidence>
<dbReference type="Gene3D" id="1.20.120.1960">
    <property type="entry name" value="QSOX sulfhydryl oxidase domain"/>
    <property type="match status" value="1"/>
</dbReference>
<dbReference type="CDD" id="cd09868">
    <property type="entry name" value="PIN_XPG_RAD2"/>
    <property type="match status" value="1"/>
</dbReference>
<evidence type="ECO:0000256" key="1">
    <source>
        <dbReference type="ARBA" id="ARBA00001974"/>
    </source>
</evidence>
<dbReference type="SUPFAM" id="SSF69000">
    <property type="entry name" value="FAD-dependent thiol oxidase"/>
    <property type="match status" value="1"/>
</dbReference>
<feature type="region of interest" description="Disordered" evidence="12">
    <location>
        <begin position="55"/>
        <end position="100"/>
    </location>
</feature>
<dbReference type="GO" id="GO:0016971">
    <property type="term" value="F:flavin-dependent sulfhydryl oxidase activity"/>
    <property type="evidence" value="ECO:0007669"/>
    <property type="project" value="InterPro"/>
</dbReference>
<dbReference type="Pfam" id="PF00085">
    <property type="entry name" value="Thioredoxin"/>
    <property type="match status" value="1"/>
</dbReference>
<evidence type="ECO:0000313" key="16">
    <source>
        <dbReference type="WBParaSite" id="Gr19_v10_g16261.t1"/>
    </source>
</evidence>
<evidence type="ECO:0000256" key="2">
    <source>
        <dbReference type="ARBA" id="ARBA00006041"/>
    </source>
</evidence>
<dbReference type="InterPro" id="IPR036774">
    <property type="entry name" value="ERV/ALR_sulphydryl_oxid_sf"/>
</dbReference>
<dbReference type="Proteomes" id="UP000887572">
    <property type="component" value="Unplaced"/>
</dbReference>
<dbReference type="InterPro" id="IPR013766">
    <property type="entry name" value="Thioredoxin_domain"/>
</dbReference>
<evidence type="ECO:0000256" key="4">
    <source>
        <dbReference type="ARBA" id="ARBA00022729"/>
    </source>
</evidence>
<dbReference type="SUPFAM" id="SSF88723">
    <property type="entry name" value="PIN domain-like"/>
    <property type="match status" value="1"/>
</dbReference>
<keyword evidence="3 11" id="KW-0285">Flavoprotein</keyword>
<evidence type="ECO:0000259" key="14">
    <source>
        <dbReference type="PROSITE" id="PS51352"/>
    </source>
</evidence>
<keyword evidence="5" id="KW-0378">Hydrolase</keyword>
<comment type="similarity">
    <text evidence="2">Belongs to the quiescin-sulfhydryl oxidase (QSOX) family.</text>
</comment>
<feature type="domain" description="Thioredoxin" evidence="14">
    <location>
        <begin position="592"/>
        <end position="729"/>
    </location>
</feature>
<evidence type="ECO:0000259" key="13">
    <source>
        <dbReference type="PROSITE" id="PS51324"/>
    </source>
</evidence>
<keyword evidence="15" id="KW-1185">Reference proteome</keyword>
<dbReference type="SUPFAM" id="SSF47807">
    <property type="entry name" value="5' to 3' exonuclease, C-terminal subdomain"/>
    <property type="match status" value="1"/>
</dbReference>
<evidence type="ECO:0000313" key="15">
    <source>
        <dbReference type="Proteomes" id="UP000887572"/>
    </source>
</evidence>
<dbReference type="InterPro" id="IPR019974">
    <property type="entry name" value="XPG_CS"/>
</dbReference>
<dbReference type="InterPro" id="IPR039798">
    <property type="entry name" value="Sulfhydryl_oxidase"/>
</dbReference>
<dbReference type="SMART" id="SM00484">
    <property type="entry name" value="XPGI"/>
    <property type="match status" value="1"/>
</dbReference>
<keyword evidence="8" id="KW-1015">Disulfide bond</keyword>
<feature type="domain" description="ERV/ALR sulfhydryl oxidase" evidence="13">
    <location>
        <begin position="958"/>
        <end position="1065"/>
    </location>
</feature>
<organism evidence="15 16">
    <name type="scientific">Globodera rostochiensis</name>
    <name type="common">Golden nematode worm</name>
    <name type="synonym">Heterodera rostochiensis</name>
    <dbReference type="NCBI Taxonomy" id="31243"/>
    <lineage>
        <taxon>Eukaryota</taxon>
        <taxon>Metazoa</taxon>
        <taxon>Ecdysozoa</taxon>
        <taxon>Nematoda</taxon>
        <taxon>Chromadorea</taxon>
        <taxon>Rhabditida</taxon>
        <taxon>Tylenchina</taxon>
        <taxon>Tylenchomorpha</taxon>
        <taxon>Tylenchoidea</taxon>
        <taxon>Heteroderidae</taxon>
        <taxon>Heteroderinae</taxon>
        <taxon>Globodera</taxon>
    </lineage>
</organism>
<dbReference type="InterPro" id="IPR006086">
    <property type="entry name" value="XPG-I_dom"/>
</dbReference>
<evidence type="ECO:0000256" key="12">
    <source>
        <dbReference type="SAM" id="MobiDB-lite"/>
    </source>
</evidence>
<comment type="catalytic activity">
    <reaction evidence="10 11">
        <text>2 R'C(R)SH + O2 = R'C(R)S-S(R)CR' + H2O2</text>
        <dbReference type="Rhea" id="RHEA:17357"/>
        <dbReference type="ChEBI" id="CHEBI:15379"/>
        <dbReference type="ChEBI" id="CHEBI:16240"/>
        <dbReference type="ChEBI" id="CHEBI:16520"/>
        <dbReference type="ChEBI" id="CHEBI:17412"/>
        <dbReference type="EC" id="1.8.3.2"/>
    </reaction>
</comment>
<dbReference type="Gene3D" id="1.20.120.310">
    <property type="entry name" value="ERV/ALR sulfhydryl oxidase domain"/>
    <property type="match status" value="1"/>
</dbReference>
<dbReference type="PANTHER" id="PTHR22897:SF26">
    <property type="entry name" value="SULFHYDRYL OXIDASE"/>
    <property type="match status" value="1"/>
</dbReference>
<dbReference type="PROSITE" id="PS51324">
    <property type="entry name" value="ERV_ALR"/>
    <property type="match status" value="1"/>
</dbReference>
<evidence type="ECO:0000256" key="9">
    <source>
        <dbReference type="ARBA" id="ARBA00023180"/>
    </source>
</evidence>
<dbReference type="Gene3D" id="3.40.50.1010">
    <property type="entry name" value="5'-nuclease"/>
    <property type="match status" value="1"/>
</dbReference>
<dbReference type="AlphaFoldDB" id="A0A914HFY4"/>
<dbReference type="InterPro" id="IPR017905">
    <property type="entry name" value="ERV/ALR_sulphydryl_oxidase"/>
</dbReference>
<keyword evidence="9" id="KW-0325">Glycoprotein</keyword>
<sequence>MHWKESVWQLTFHFGFIKPKMEKQILRERAVSRQLGEMTHSKVQKRAFEQLAKEQLNRADKNSVASRASDVNSTGPSTSKDCNREQQKNSRLQPEDIPENSKQFSKFQLERLIGRNNLNAELEKLKKDKIWQNIQRPLDDGQQKVIVADKQKRVHVFTRTCDVQICNNAKELNRTSFDWLHYVKGQTVDSISQNCEILSAGSPSDDDADFINVSDFDGDDAREILELAISLLFAGKNKEEDVYADCHMLLTLLGIPFIQAPAEAEAQCVELERLGLVDGIVTDDSDVWLFGGRSVYRNMFSRKKHLQKYCAGGIDQKFGLRRCEFIQLGMLAGGDYSRGLEQVGIVSALELMSEFVGQASSIGDELERALFSLKCISQWLLSGWNGYSAPESTRKIRLRRVIETNNSKETIEKFPNDEVFEAYAKPRVDSLNKKFHWNRIDFDKLENFIRWKLGLTLQSLNKMTFGALEKWNAFIEQNTQFQVKITEFARPNDAFRGILDLNPKLKQRERVRQALGTIKGSKLTTKTEVRGCPNWSEIEDGIQFLTRRHRFVIPPFALRCCARDIFWAFPPLLSFCSMNGSRRGDLFSIFLLLLTFLVPSKSNDRPTLYGPADNVLELDVNSFDSTVYRKPMAFFVEFYSSWCGHCIEYKPHFVRFATMVKNWRNAVVVAVFNCADEINAPICREHAIDAFPTLKYFHVNAKGKDDAVLFEEDKRNLPLVASKIAHWAKMDFDKGIAPESWPKLRFEPSDSSLSDLWSAANKNAHLLGVIVDKEPATEAYSLMLNYAGDLQIALSLCSSSHSQIVGKFAGTNPTTPALIVFSRLSADHPIYTSADNSTPIESWIEMQRKLDELLEPYPKSDLSPLESLRGTKTDVLQQGERESAPTEVNWNQFEVQYLDLISAFHYLFSVEVPRNPVLGNTELTALKRFVHLLRLHGPGSTPVRRLFYRLDEWLSTQHQPVVVTDKYLSTLEQIQSDLGHPIPSNTSFMACRGSKPYLRGVQRTARKSDCEVCSKNFDKMAQEDGLLSVHRSEDVVLWLWRGHNKVNRRLKGEASEDPYFQKQQFPPPKLCSECRDSNGGFDERKVLQFLIKYYSDIRTDNYKPLASYTVKEFANGKVEKVANRRLNPKFEPMAAKIDNLDEIESRIRLQQEEGGFKHQWKSIDDDFGGTPNRAHFQFVWLGLFAIALFVVYFKYRQNRSKFWKTFYYMNDYKVFCCRKSASSITPTADKKKYSV</sequence>
<dbReference type="Pfam" id="PF00867">
    <property type="entry name" value="XPG_I"/>
    <property type="match status" value="1"/>
</dbReference>
<keyword evidence="11" id="KW-1133">Transmembrane helix</keyword>
<dbReference type="InterPro" id="IPR029060">
    <property type="entry name" value="PIN-like_dom_sf"/>
</dbReference>
<comment type="cofactor">
    <cofactor evidence="1 11">
        <name>FAD</name>
        <dbReference type="ChEBI" id="CHEBI:57692"/>
    </cofactor>
</comment>
<dbReference type="GO" id="GO:0004519">
    <property type="term" value="F:endonuclease activity"/>
    <property type="evidence" value="ECO:0007669"/>
    <property type="project" value="UniProtKB-KW"/>
</dbReference>
<dbReference type="InterPro" id="IPR042568">
    <property type="entry name" value="QSOX_FAD-bd_sf"/>
</dbReference>
<dbReference type="WBParaSite" id="Gr19_v10_g16261.t1">
    <property type="protein sequence ID" value="Gr19_v10_g16261.t1"/>
    <property type="gene ID" value="Gr19_v10_g16261"/>
</dbReference>
<dbReference type="GO" id="GO:0000139">
    <property type="term" value="C:Golgi membrane"/>
    <property type="evidence" value="ECO:0007669"/>
    <property type="project" value="TreeGrafter"/>
</dbReference>
<dbReference type="Gene3D" id="3.40.30.10">
    <property type="entry name" value="Glutaredoxin"/>
    <property type="match status" value="1"/>
</dbReference>
<name>A0A914HFY4_GLORO</name>
<accession>A0A914HFY4</accession>
<evidence type="ECO:0000256" key="5">
    <source>
        <dbReference type="ARBA" id="ARBA00022759"/>
    </source>
</evidence>
<evidence type="ECO:0000256" key="10">
    <source>
        <dbReference type="ARBA" id="ARBA00048864"/>
    </source>
</evidence>
<dbReference type="Gene3D" id="1.10.150.20">
    <property type="entry name" value="5' to 3' exonuclease, C-terminal subdomain"/>
    <property type="match status" value="1"/>
</dbReference>
<dbReference type="EC" id="1.8.3.2" evidence="11"/>
<evidence type="ECO:0000256" key="11">
    <source>
        <dbReference type="RuleBase" id="RU371123"/>
    </source>
</evidence>
<dbReference type="CDD" id="cd02992">
    <property type="entry name" value="PDI_a_QSOX"/>
    <property type="match status" value="1"/>
</dbReference>
<dbReference type="Pfam" id="PF18371">
    <property type="entry name" value="FAD_SOX"/>
    <property type="match status" value="1"/>
</dbReference>
<proteinExistence type="inferred from homology"/>
<dbReference type="PROSITE" id="PS00842">
    <property type="entry name" value="XPG_2"/>
    <property type="match status" value="1"/>
</dbReference>
<dbReference type="GO" id="GO:0005615">
    <property type="term" value="C:extracellular space"/>
    <property type="evidence" value="ECO:0007669"/>
    <property type="project" value="TreeGrafter"/>
</dbReference>